<dbReference type="InterPro" id="IPR050641">
    <property type="entry name" value="RIFMO-like"/>
</dbReference>
<sequence length="434" mass="47379">MSLPDSTTVLIIGAGPAGLTAALSLAHHACRDFVIIDAVVEGQKTSRAIMMHAATVEHCSLMTSWSWALVSINAADGLVSRAIKGEGIRVTTRSSEIIEASFAPLKEHTVHPYALLSPQNVTEQVLVQKLQSLGVQVQRPHNLKVAGMKQNEKDHRITDVSFEDGQVIRARYIIGADGARSAIRGIAGIGFSDPDGPKLASDPIAQMVTADLTFDREPVDVQTIEDYFNVMVSSNGFLFLTAFGARFNAELTRDGKPVTKPIFRIGCAVPPKNGEPPHALPREYIQNLIDAYDPVCMSSDPSINPTPVKIDQLLWSTRFRTHAAIADRTFTRLGAAIFLVGDAAHIHSPAGGQGMNLAIRDAIFLEEAITKHIKAPAENRGVNDTILEEFAEARHARVLEIIKYTKTQRHSQAFHMIDMLDGCRAVRRLSAIWC</sequence>
<keyword evidence="4" id="KW-0560">Oxidoreductase</keyword>
<keyword evidence="7" id="KW-1185">Reference proteome</keyword>
<proteinExistence type="predicted"/>
<protein>
    <recommendedName>
        <fullName evidence="5">FAD-binding domain-containing protein</fullName>
    </recommendedName>
</protein>
<dbReference type="InterPro" id="IPR036188">
    <property type="entry name" value="FAD/NAD-bd_sf"/>
</dbReference>
<dbReference type="SUPFAM" id="SSF51905">
    <property type="entry name" value="FAD/NAD(P)-binding domain"/>
    <property type="match status" value="1"/>
</dbReference>
<feature type="domain" description="FAD-binding" evidence="5">
    <location>
        <begin position="7"/>
        <end position="397"/>
    </location>
</feature>
<evidence type="ECO:0000256" key="3">
    <source>
        <dbReference type="ARBA" id="ARBA00022827"/>
    </source>
</evidence>
<keyword evidence="2" id="KW-0285">Flavoprotein</keyword>
<dbReference type="InterPro" id="IPR002938">
    <property type="entry name" value="FAD-bd"/>
</dbReference>
<accession>A0A1J8PN55</accession>
<dbReference type="GO" id="GO:0016709">
    <property type="term" value="F:oxidoreductase activity, acting on paired donors, with incorporation or reduction of molecular oxygen, NAD(P)H as one donor, and incorporation of one atom of oxygen"/>
    <property type="evidence" value="ECO:0007669"/>
    <property type="project" value="UniProtKB-ARBA"/>
</dbReference>
<comment type="caution">
    <text evidence="6">The sequence shown here is derived from an EMBL/GenBank/DDBJ whole genome shotgun (WGS) entry which is preliminary data.</text>
</comment>
<dbReference type="AlphaFoldDB" id="A0A1J8PN55"/>
<dbReference type="GO" id="GO:0071949">
    <property type="term" value="F:FAD binding"/>
    <property type="evidence" value="ECO:0007669"/>
    <property type="project" value="InterPro"/>
</dbReference>
<organism evidence="6 7">
    <name type="scientific">Rhizopogon vesiculosus</name>
    <dbReference type="NCBI Taxonomy" id="180088"/>
    <lineage>
        <taxon>Eukaryota</taxon>
        <taxon>Fungi</taxon>
        <taxon>Dikarya</taxon>
        <taxon>Basidiomycota</taxon>
        <taxon>Agaricomycotina</taxon>
        <taxon>Agaricomycetes</taxon>
        <taxon>Agaricomycetidae</taxon>
        <taxon>Boletales</taxon>
        <taxon>Suillineae</taxon>
        <taxon>Rhizopogonaceae</taxon>
        <taxon>Rhizopogon</taxon>
    </lineage>
</organism>
<dbReference type="STRING" id="180088.A0A1J8PN55"/>
<keyword evidence="3" id="KW-0274">FAD</keyword>
<evidence type="ECO:0000256" key="4">
    <source>
        <dbReference type="ARBA" id="ARBA00023002"/>
    </source>
</evidence>
<comment type="cofactor">
    <cofactor evidence="1">
        <name>FAD</name>
        <dbReference type="ChEBI" id="CHEBI:57692"/>
    </cofactor>
</comment>
<evidence type="ECO:0000259" key="5">
    <source>
        <dbReference type="Pfam" id="PF01494"/>
    </source>
</evidence>
<dbReference type="PANTHER" id="PTHR43004">
    <property type="entry name" value="TRK SYSTEM POTASSIUM UPTAKE PROTEIN"/>
    <property type="match status" value="1"/>
</dbReference>
<dbReference type="OrthoDB" id="10016252at2759"/>
<dbReference type="EMBL" id="LVVM01005991">
    <property type="protein sequence ID" value="OJA09227.1"/>
    <property type="molecule type" value="Genomic_DNA"/>
</dbReference>
<evidence type="ECO:0000313" key="7">
    <source>
        <dbReference type="Proteomes" id="UP000183567"/>
    </source>
</evidence>
<dbReference type="Pfam" id="PF01494">
    <property type="entry name" value="FAD_binding_3"/>
    <property type="match status" value="1"/>
</dbReference>
<evidence type="ECO:0000313" key="6">
    <source>
        <dbReference type="EMBL" id="OJA09227.1"/>
    </source>
</evidence>
<gene>
    <name evidence="6" type="ORF">AZE42_11418</name>
</gene>
<dbReference type="Proteomes" id="UP000183567">
    <property type="component" value="Unassembled WGS sequence"/>
</dbReference>
<evidence type="ECO:0000256" key="2">
    <source>
        <dbReference type="ARBA" id="ARBA00022630"/>
    </source>
</evidence>
<dbReference type="Gene3D" id="3.50.50.60">
    <property type="entry name" value="FAD/NAD(P)-binding domain"/>
    <property type="match status" value="2"/>
</dbReference>
<evidence type="ECO:0000256" key="1">
    <source>
        <dbReference type="ARBA" id="ARBA00001974"/>
    </source>
</evidence>
<name>A0A1J8PN55_9AGAM</name>
<dbReference type="PRINTS" id="PR00420">
    <property type="entry name" value="RNGMNOXGNASE"/>
</dbReference>
<reference evidence="6 7" key="1">
    <citation type="submission" date="2016-03" db="EMBL/GenBank/DDBJ databases">
        <title>Comparative genomics of the ectomycorrhizal sister species Rhizopogon vinicolor and Rhizopogon vesiculosus (Basidiomycota: Boletales) reveals a divergence of the mating type B locus.</title>
        <authorList>
            <person name="Mujic A.B."/>
            <person name="Kuo A."/>
            <person name="Tritt A."/>
            <person name="Lipzen A."/>
            <person name="Chen C."/>
            <person name="Johnson J."/>
            <person name="Sharma A."/>
            <person name="Barry K."/>
            <person name="Grigoriev I.V."/>
            <person name="Spatafora J.W."/>
        </authorList>
    </citation>
    <scope>NUCLEOTIDE SEQUENCE [LARGE SCALE GENOMIC DNA]</scope>
    <source>
        <strain evidence="6 7">AM-OR11-056</strain>
    </source>
</reference>
<dbReference type="PANTHER" id="PTHR43004:SF19">
    <property type="entry name" value="BINDING MONOOXYGENASE, PUTATIVE (JCVI)-RELATED"/>
    <property type="match status" value="1"/>
</dbReference>